<proteinExistence type="predicted"/>
<keyword evidence="2" id="KW-1185">Reference proteome</keyword>
<accession>A0A3M7QZX5</accession>
<dbReference type="EMBL" id="REGN01004603">
    <property type="protein sequence ID" value="RNA16866.1"/>
    <property type="molecule type" value="Genomic_DNA"/>
</dbReference>
<name>A0A3M7QZX5_BRAPC</name>
<protein>
    <submittedName>
        <fullName evidence="1">Uncharacterized protein</fullName>
    </submittedName>
</protein>
<dbReference type="Proteomes" id="UP000276133">
    <property type="component" value="Unassembled WGS sequence"/>
</dbReference>
<comment type="caution">
    <text evidence="1">The sequence shown here is derived from an EMBL/GenBank/DDBJ whole genome shotgun (WGS) entry which is preliminary data.</text>
</comment>
<evidence type="ECO:0000313" key="1">
    <source>
        <dbReference type="EMBL" id="RNA16866.1"/>
    </source>
</evidence>
<evidence type="ECO:0000313" key="2">
    <source>
        <dbReference type="Proteomes" id="UP000276133"/>
    </source>
</evidence>
<gene>
    <name evidence="1" type="ORF">BpHYR1_028215</name>
</gene>
<reference evidence="1 2" key="1">
    <citation type="journal article" date="2018" name="Sci. Rep.">
        <title>Genomic signatures of local adaptation to the degree of environmental predictability in rotifers.</title>
        <authorList>
            <person name="Franch-Gras L."/>
            <person name="Hahn C."/>
            <person name="Garcia-Roger E.M."/>
            <person name="Carmona M.J."/>
            <person name="Serra M."/>
            <person name="Gomez A."/>
        </authorList>
    </citation>
    <scope>NUCLEOTIDE SEQUENCE [LARGE SCALE GENOMIC DNA]</scope>
    <source>
        <strain evidence="1">HYR1</strain>
    </source>
</reference>
<dbReference type="AlphaFoldDB" id="A0A3M7QZX5"/>
<sequence>MEEFPFNFQLINLFVSRNSFFVSTISLSRQSKIDLIVHWGYFTPETLEDNMCSRKLFTREK</sequence>
<organism evidence="1 2">
    <name type="scientific">Brachionus plicatilis</name>
    <name type="common">Marine rotifer</name>
    <name type="synonym">Brachionus muelleri</name>
    <dbReference type="NCBI Taxonomy" id="10195"/>
    <lineage>
        <taxon>Eukaryota</taxon>
        <taxon>Metazoa</taxon>
        <taxon>Spiralia</taxon>
        <taxon>Gnathifera</taxon>
        <taxon>Rotifera</taxon>
        <taxon>Eurotatoria</taxon>
        <taxon>Monogononta</taxon>
        <taxon>Pseudotrocha</taxon>
        <taxon>Ploima</taxon>
        <taxon>Brachionidae</taxon>
        <taxon>Brachionus</taxon>
    </lineage>
</organism>